<dbReference type="EMBL" id="JAIWYP010000005">
    <property type="protein sequence ID" value="KAH3818755.1"/>
    <property type="molecule type" value="Genomic_DNA"/>
</dbReference>
<dbReference type="Gene3D" id="3.30.160.60">
    <property type="entry name" value="Classic Zinc Finger"/>
    <property type="match status" value="1"/>
</dbReference>
<dbReference type="InterPro" id="IPR047153">
    <property type="entry name" value="TRIM45/56/19-like"/>
</dbReference>
<evidence type="ECO:0000256" key="2">
    <source>
        <dbReference type="SAM" id="Coils"/>
    </source>
</evidence>
<keyword evidence="1" id="KW-0863">Zinc-finger</keyword>
<protein>
    <recommendedName>
        <fullName evidence="3">B box-type domain-containing protein</fullName>
    </recommendedName>
</protein>
<feature type="domain" description="B box-type" evidence="3">
    <location>
        <begin position="78"/>
        <end position="112"/>
    </location>
</feature>
<proteinExistence type="predicted"/>
<keyword evidence="2" id="KW-0175">Coiled coil</keyword>
<sequence>MATFSQYSVEKGSDTVQDFLCSTCKDEELEEGADYYCGSCVKFYCKKCIHLHSQLFKKHSPHGRGDMKKWPVAKEAEDFLLRCDVHKEEHLKMFCKGHSQLCCCNCSFLNHRQCKEVLLLSDMVKKTSTDLKQQSVTIETTLAELKNIQDNQEASIQSVQSSYDEQLHKIQETRREINAALERLEKETLKEMKHTLTKLQVSLTSDVDKYTTLREELKQLRDAMHNIGGKSKQELSFIASIKCQDKIQQYETLQKKNLEQVNSSITFQPNGEIVQYLSNLTGLGRIEHNTLTVQRKPDPIIKLKGKIIKYDVRILSDEQKCNISAICVLPDRQVLVVDSTNNKVKLLNRKYRVVNHWDEAADDMCQIAPSEVAVTMNKMVKFITVINNQLVKGRELQLDHKCLGIAHHQGDLFVTSGFALYKYTLSGQLVSQLYMDKSDTMTFNTVERCAVSLTGDKLYISNTDQHTVLTLARDGTVLSVFKVPELLTPYGIHVTPAGQVLVCACGGYSASSIIQMDSKGGKELATLATRRDWVEGADSVCYNSNTASIIVGQFENNSILVFKV</sequence>
<accession>A0A9D4GKJ7</accession>
<feature type="domain" description="B box-type" evidence="3">
    <location>
        <begin position="16"/>
        <end position="60"/>
    </location>
</feature>
<dbReference type="SUPFAM" id="SSF101898">
    <property type="entry name" value="NHL repeat"/>
    <property type="match status" value="1"/>
</dbReference>
<dbReference type="AlphaFoldDB" id="A0A9D4GKJ7"/>
<dbReference type="PANTHER" id="PTHR25462">
    <property type="entry name" value="BONUS, ISOFORM C-RELATED"/>
    <property type="match status" value="1"/>
</dbReference>
<gene>
    <name evidence="4" type="ORF">DPMN_120481</name>
</gene>
<keyword evidence="1" id="KW-0862">Zinc</keyword>
<dbReference type="GO" id="GO:0008270">
    <property type="term" value="F:zinc ion binding"/>
    <property type="evidence" value="ECO:0007669"/>
    <property type="project" value="UniProtKB-KW"/>
</dbReference>
<comment type="caution">
    <text evidence="4">The sequence shown here is derived from an EMBL/GenBank/DDBJ whole genome shotgun (WGS) entry which is preliminary data.</text>
</comment>
<dbReference type="CDD" id="cd19756">
    <property type="entry name" value="Bbox2"/>
    <property type="match status" value="1"/>
</dbReference>
<evidence type="ECO:0000313" key="5">
    <source>
        <dbReference type="Proteomes" id="UP000828390"/>
    </source>
</evidence>
<keyword evidence="5" id="KW-1185">Reference proteome</keyword>
<evidence type="ECO:0000259" key="3">
    <source>
        <dbReference type="PROSITE" id="PS50119"/>
    </source>
</evidence>
<reference evidence="4" key="1">
    <citation type="journal article" date="2019" name="bioRxiv">
        <title>The Genome of the Zebra Mussel, Dreissena polymorpha: A Resource for Invasive Species Research.</title>
        <authorList>
            <person name="McCartney M.A."/>
            <person name="Auch B."/>
            <person name="Kono T."/>
            <person name="Mallez S."/>
            <person name="Zhang Y."/>
            <person name="Obille A."/>
            <person name="Becker A."/>
            <person name="Abrahante J.E."/>
            <person name="Garbe J."/>
            <person name="Badalamenti J.P."/>
            <person name="Herman A."/>
            <person name="Mangelson H."/>
            <person name="Liachko I."/>
            <person name="Sullivan S."/>
            <person name="Sone E.D."/>
            <person name="Koren S."/>
            <person name="Silverstein K.A.T."/>
            <person name="Beckman K.B."/>
            <person name="Gohl D.M."/>
        </authorList>
    </citation>
    <scope>NUCLEOTIDE SEQUENCE</scope>
    <source>
        <strain evidence="4">Duluth1</strain>
        <tissue evidence="4">Whole animal</tissue>
    </source>
</reference>
<feature type="coiled-coil region" evidence="2">
    <location>
        <begin position="156"/>
        <end position="190"/>
    </location>
</feature>
<dbReference type="PANTHER" id="PTHR25462:SF296">
    <property type="entry name" value="MEIOTIC P26, ISOFORM F"/>
    <property type="match status" value="1"/>
</dbReference>
<dbReference type="PROSITE" id="PS50119">
    <property type="entry name" value="ZF_BBOX"/>
    <property type="match status" value="2"/>
</dbReference>
<evidence type="ECO:0000313" key="4">
    <source>
        <dbReference type="EMBL" id="KAH3818755.1"/>
    </source>
</evidence>
<organism evidence="4 5">
    <name type="scientific">Dreissena polymorpha</name>
    <name type="common">Zebra mussel</name>
    <name type="synonym">Mytilus polymorpha</name>
    <dbReference type="NCBI Taxonomy" id="45954"/>
    <lineage>
        <taxon>Eukaryota</taxon>
        <taxon>Metazoa</taxon>
        <taxon>Spiralia</taxon>
        <taxon>Lophotrochozoa</taxon>
        <taxon>Mollusca</taxon>
        <taxon>Bivalvia</taxon>
        <taxon>Autobranchia</taxon>
        <taxon>Heteroconchia</taxon>
        <taxon>Euheterodonta</taxon>
        <taxon>Imparidentia</taxon>
        <taxon>Neoheterodontei</taxon>
        <taxon>Myida</taxon>
        <taxon>Dreissenoidea</taxon>
        <taxon>Dreissenidae</taxon>
        <taxon>Dreissena</taxon>
    </lineage>
</organism>
<keyword evidence="1" id="KW-0479">Metal-binding</keyword>
<dbReference type="Gene3D" id="2.120.10.30">
    <property type="entry name" value="TolB, C-terminal domain"/>
    <property type="match status" value="1"/>
</dbReference>
<evidence type="ECO:0000256" key="1">
    <source>
        <dbReference type="PROSITE-ProRule" id="PRU00024"/>
    </source>
</evidence>
<dbReference type="InterPro" id="IPR011042">
    <property type="entry name" value="6-blade_b-propeller_TolB-like"/>
</dbReference>
<dbReference type="OrthoDB" id="6108862at2759"/>
<name>A0A9D4GKJ7_DREPO</name>
<dbReference type="Proteomes" id="UP000828390">
    <property type="component" value="Unassembled WGS sequence"/>
</dbReference>
<reference evidence="4" key="2">
    <citation type="submission" date="2020-11" db="EMBL/GenBank/DDBJ databases">
        <authorList>
            <person name="McCartney M.A."/>
            <person name="Auch B."/>
            <person name="Kono T."/>
            <person name="Mallez S."/>
            <person name="Becker A."/>
            <person name="Gohl D.M."/>
            <person name="Silverstein K.A.T."/>
            <person name="Koren S."/>
            <person name="Bechman K.B."/>
            <person name="Herman A."/>
            <person name="Abrahante J.E."/>
            <person name="Garbe J."/>
        </authorList>
    </citation>
    <scope>NUCLEOTIDE SEQUENCE</scope>
    <source>
        <strain evidence="4">Duluth1</strain>
        <tissue evidence="4">Whole animal</tissue>
    </source>
</reference>
<dbReference type="InterPro" id="IPR000315">
    <property type="entry name" value="Znf_B-box"/>
</dbReference>